<accession>A0A7G9L2P4</accession>
<evidence type="ECO:0000256" key="1">
    <source>
        <dbReference type="SAM" id="MobiDB-lite"/>
    </source>
</evidence>
<dbReference type="KEGG" id="ssau:H8M03_00515"/>
<feature type="region of interest" description="Disordered" evidence="1">
    <location>
        <begin position="81"/>
        <end position="114"/>
    </location>
</feature>
<dbReference type="EMBL" id="CP060697">
    <property type="protein sequence ID" value="QNM82893.1"/>
    <property type="molecule type" value="Genomic_DNA"/>
</dbReference>
<dbReference type="Gene3D" id="1.10.238.10">
    <property type="entry name" value="EF-hand"/>
    <property type="match status" value="1"/>
</dbReference>
<dbReference type="InterPro" id="IPR000792">
    <property type="entry name" value="Tscrpt_reg_LuxR_C"/>
</dbReference>
<sequence>MESAAEPLDPVMRAALGRLTENEKICLRRRLHPQTAKEMAIDLGISPHAVEKRLKMARAKLGVSSSLKAARLLAASEGKSAHLSVPGPSDLASAGPAAAQTGPDAAHRDVSRPRPSMDRRLIMISIAAIGALSFVYVGLSDASSSQPISGGMTLVQLVERDFAQMDTDKSGFIDAADKPTLPPGAFADFDTDRDGKVTLKEMQAGTKGAFVFQAGGGGTTVVK</sequence>
<dbReference type="InterPro" id="IPR036388">
    <property type="entry name" value="WH-like_DNA-bd_sf"/>
</dbReference>
<dbReference type="PROSITE" id="PS00018">
    <property type="entry name" value="EF_HAND_1"/>
    <property type="match status" value="1"/>
</dbReference>
<dbReference type="InterPro" id="IPR016032">
    <property type="entry name" value="Sig_transdc_resp-reg_C-effctor"/>
</dbReference>
<evidence type="ECO:0000313" key="4">
    <source>
        <dbReference type="Proteomes" id="UP000515861"/>
    </source>
</evidence>
<dbReference type="SMART" id="SM00421">
    <property type="entry name" value="HTH_LUXR"/>
    <property type="match status" value="1"/>
</dbReference>
<dbReference type="GO" id="GO:0006352">
    <property type="term" value="P:DNA-templated transcription initiation"/>
    <property type="evidence" value="ECO:0007669"/>
    <property type="project" value="InterPro"/>
</dbReference>
<dbReference type="GO" id="GO:0016987">
    <property type="term" value="F:sigma factor activity"/>
    <property type="evidence" value="ECO:0007669"/>
    <property type="project" value="InterPro"/>
</dbReference>
<dbReference type="RefSeq" id="WP_187479848.1">
    <property type="nucleotide sequence ID" value="NZ_CP060697.1"/>
</dbReference>
<evidence type="ECO:0000313" key="3">
    <source>
        <dbReference type="EMBL" id="QNM82893.1"/>
    </source>
</evidence>
<name>A0A7G9L2P4_9SPHN</name>
<dbReference type="GO" id="GO:0005509">
    <property type="term" value="F:calcium ion binding"/>
    <property type="evidence" value="ECO:0007669"/>
    <property type="project" value="InterPro"/>
</dbReference>
<dbReference type="Gene3D" id="1.10.10.10">
    <property type="entry name" value="Winged helix-like DNA-binding domain superfamily/Winged helix DNA-binding domain"/>
    <property type="match status" value="1"/>
</dbReference>
<dbReference type="SUPFAM" id="SSF46894">
    <property type="entry name" value="C-terminal effector domain of the bipartite response regulators"/>
    <property type="match status" value="1"/>
</dbReference>
<feature type="compositionally biased region" description="Basic and acidic residues" evidence="1">
    <location>
        <begin position="105"/>
        <end position="114"/>
    </location>
</feature>
<dbReference type="Proteomes" id="UP000515861">
    <property type="component" value="Chromosome"/>
</dbReference>
<dbReference type="AlphaFoldDB" id="A0A7G9L2P4"/>
<dbReference type="InterPro" id="IPR011992">
    <property type="entry name" value="EF-hand-dom_pair"/>
</dbReference>
<dbReference type="GO" id="GO:0003677">
    <property type="term" value="F:DNA binding"/>
    <property type="evidence" value="ECO:0007669"/>
    <property type="project" value="InterPro"/>
</dbReference>
<protein>
    <recommendedName>
        <fullName evidence="2">EF-hand domain-containing protein</fullName>
    </recommendedName>
</protein>
<organism evidence="3 4">
    <name type="scientific">Sphingomonas sabuli</name>
    <dbReference type="NCBI Taxonomy" id="2764186"/>
    <lineage>
        <taxon>Bacteria</taxon>
        <taxon>Pseudomonadati</taxon>
        <taxon>Pseudomonadota</taxon>
        <taxon>Alphaproteobacteria</taxon>
        <taxon>Sphingomonadales</taxon>
        <taxon>Sphingomonadaceae</taxon>
        <taxon>Sphingomonas</taxon>
    </lineage>
</organism>
<dbReference type="InterPro" id="IPR013249">
    <property type="entry name" value="RNA_pol_sigma70_r4_t2"/>
</dbReference>
<dbReference type="PROSITE" id="PS50222">
    <property type="entry name" value="EF_HAND_2"/>
    <property type="match status" value="1"/>
</dbReference>
<dbReference type="InterPro" id="IPR002048">
    <property type="entry name" value="EF_hand_dom"/>
</dbReference>
<evidence type="ECO:0000259" key="2">
    <source>
        <dbReference type="PROSITE" id="PS50222"/>
    </source>
</evidence>
<dbReference type="SUPFAM" id="SSF47473">
    <property type="entry name" value="EF-hand"/>
    <property type="match status" value="1"/>
</dbReference>
<gene>
    <name evidence="3" type="ORF">H8M03_00515</name>
</gene>
<dbReference type="InterPro" id="IPR018247">
    <property type="entry name" value="EF_Hand_1_Ca_BS"/>
</dbReference>
<reference evidence="3 4" key="1">
    <citation type="submission" date="2020-08" db="EMBL/GenBank/DDBJ databases">
        <title>Sphingomonas sp. sand1-3 16S ribosomal RNA gene Genome sequencing and assembly.</title>
        <authorList>
            <person name="Kang M."/>
        </authorList>
    </citation>
    <scope>NUCLEOTIDE SEQUENCE [LARGE SCALE GENOMIC DNA]</scope>
    <source>
        <strain evidence="4">sand1-3</strain>
    </source>
</reference>
<dbReference type="Pfam" id="PF13202">
    <property type="entry name" value="EF-hand_5"/>
    <property type="match status" value="2"/>
</dbReference>
<feature type="domain" description="EF-hand" evidence="2">
    <location>
        <begin position="185"/>
        <end position="212"/>
    </location>
</feature>
<dbReference type="Pfam" id="PF08281">
    <property type="entry name" value="Sigma70_r4_2"/>
    <property type="match status" value="1"/>
</dbReference>
<proteinExistence type="predicted"/>
<keyword evidence="4" id="KW-1185">Reference proteome</keyword>